<dbReference type="RefSeq" id="WP_354693529.1">
    <property type="nucleotide sequence ID" value="NZ_JAZHOG010000001.1"/>
</dbReference>
<dbReference type="GO" id="GO:0005829">
    <property type="term" value="C:cytosol"/>
    <property type="evidence" value="ECO:0007669"/>
    <property type="project" value="TreeGrafter"/>
</dbReference>
<dbReference type="GO" id="GO:0017168">
    <property type="term" value="F:5-oxoprolinase (ATP-hydrolyzing) activity"/>
    <property type="evidence" value="ECO:0007669"/>
    <property type="project" value="TreeGrafter"/>
</dbReference>
<feature type="domain" description="Hydantoinase B/oxoprolinase" evidence="1">
    <location>
        <begin position="10"/>
        <end position="529"/>
    </location>
</feature>
<dbReference type="Proteomes" id="UP001359886">
    <property type="component" value="Unassembled WGS sequence"/>
</dbReference>
<dbReference type="PANTHER" id="PTHR11365">
    <property type="entry name" value="5-OXOPROLINASE RELATED"/>
    <property type="match status" value="1"/>
</dbReference>
<dbReference type="InterPro" id="IPR045079">
    <property type="entry name" value="Oxoprolinase-like"/>
</dbReference>
<dbReference type="PANTHER" id="PTHR11365:SF23">
    <property type="entry name" value="HYPOTHETICAL 5-OXOPROLINASE (EUROFUNG)-RELATED"/>
    <property type="match status" value="1"/>
</dbReference>
<organism evidence="2 3">
    <name type="scientific">Elongatibacter sediminis</name>
    <dbReference type="NCBI Taxonomy" id="3119006"/>
    <lineage>
        <taxon>Bacteria</taxon>
        <taxon>Pseudomonadati</taxon>
        <taxon>Pseudomonadota</taxon>
        <taxon>Gammaproteobacteria</taxon>
        <taxon>Chromatiales</taxon>
        <taxon>Wenzhouxiangellaceae</taxon>
        <taxon>Elongatibacter</taxon>
    </lineage>
</organism>
<dbReference type="InterPro" id="IPR003692">
    <property type="entry name" value="Hydantoinase_B"/>
</dbReference>
<accession>A0AAW9RA05</accession>
<dbReference type="AlphaFoldDB" id="A0AAW9RA05"/>
<dbReference type="Pfam" id="PF02538">
    <property type="entry name" value="Hydantoinase_B"/>
    <property type="match status" value="1"/>
</dbReference>
<keyword evidence="3" id="KW-1185">Reference proteome</keyword>
<protein>
    <submittedName>
        <fullName evidence="2">Hydantoinase B/oxoprolinase family protein</fullName>
    </submittedName>
</protein>
<evidence type="ECO:0000313" key="3">
    <source>
        <dbReference type="Proteomes" id="UP001359886"/>
    </source>
</evidence>
<dbReference type="EMBL" id="JAZHOG010000001">
    <property type="protein sequence ID" value="MEJ8566206.1"/>
    <property type="molecule type" value="Genomic_DNA"/>
</dbReference>
<dbReference type="GO" id="GO:0006749">
    <property type="term" value="P:glutathione metabolic process"/>
    <property type="evidence" value="ECO:0007669"/>
    <property type="project" value="TreeGrafter"/>
</dbReference>
<comment type="caution">
    <text evidence="2">The sequence shown here is derived from an EMBL/GenBank/DDBJ whole genome shotgun (WGS) entry which is preliminary data.</text>
</comment>
<name>A0AAW9RA05_9GAMM</name>
<reference evidence="2 3" key="1">
    <citation type="submission" date="2024-02" db="EMBL/GenBank/DDBJ databases">
        <title>A novel Wenzhouxiangellaceae bacterium, isolated from coastal sediments.</title>
        <authorList>
            <person name="Du Z.-J."/>
            <person name="Ye Y.-Q."/>
            <person name="Zhang X.-Y."/>
        </authorList>
    </citation>
    <scope>NUCLEOTIDE SEQUENCE [LARGE SCALE GENOMIC DNA]</scope>
    <source>
        <strain evidence="2 3">CH-27</strain>
    </source>
</reference>
<evidence type="ECO:0000313" key="2">
    <source>
        <dbReference type="EMBL" id="MEJ8566206.1"/>
    </source>
</evidence>
<sequence length="578" mass="62728">MDTINNSRVDSSTVSVIQNYLNSAAEEMRRTLMRTAFSPVIYEVLDFGISLYNGDMDLIADAPGLAFFLGANDFALRKGVEHLGMENLEDGDVVILNYPYWSSAHAADVALFAPVFEEGEDKPFAFCCIRAHWLDLGAKDPGYVLDSTDVHQEGLIIPPLKVYKRGKADPEIIDLIRFNSRMPEYVLGDLEAQIAAVKTGVRRLRAIRAKFGADTVDAATREILDHGEKLTREALADLPAGTWEATDIVDDDGISDDPIPIHIKVTLDKERFTVDFSGSPDCVPGPVNIPFGLTETLCKVALKTLTTPTQPSNAGCFRALEVIAPPGNIFHATYPAPTYTLWSAMVALETLFKALAEAMPDRITAGSGGDVPGFLMYGIDRRHGTPYAISNNEPVGWGAGRDHDGANALNHISTTMVRNTPIEVLEAKTGMFFEHLKLRPDSGGAGRYRGGLGISRGIRFVTPGDFLTITKKSKTRPWALDGGEEADTNMMHYFPGTDRAVSAGTYRSKVETGDRVEVVSGGGGGCGDPREREPEVVLEDVLDGYVSEQAARERYGVVIENGVVDREATASLRGAHGT</sequence>
<evidence type="ECO:0000259" key="1">
    <source>
        <dbReference type="Pfam" id="PF02538"/>
    </source>
</evidence>
<gene>
    <name evidence="2" type="ORF">V3330_01105</name>
</gene>
<proteinExistence type="predicted"/>